<keyword evidence="1" id="KW-0472">Membrane</keyword>
<reference evidence="2 3" key="2">
    <citation type="submission" date="2019-08" db="EMBL/GenBank/DDBJ databases">
        <authorList>
            <person name="Henke P."/>
        </authorList>
    </citation>
    <scope>NUCLEOTIDE SEQUENCE [LARGE SCALE GENOMIC DNA]</scope>
    <source>
        <strain evidence="2">Phe10_nw2017</strain>
    </source>
</reference>
<evidence type="ECO:0000313" key="3">
    <source>
        <dbReference type="Proteomes" id="UP000321083"/>
    </source>
</evidence>
<protein>
    <submittedName>
        <fullName evidence="2">Uncharacterized protein</fullName>
    </submittedName>
</protein>
<evidence type="ECO:0000313" key="2">
    <source>
        <dbReference type="EMBL" id="TWW07930.1"/>
    </source>
</evidence>
<evidence type="ECO:0000256" key="1">
    <source>
        <dbReference type="SAM" id="Phobius"/>
    </source>
</evidence>
<keyword evidence="1" id="KW-1133">Transmembrane helix</keyword>
<keyword evidence="1" id="KW-0812">Transmembrane</keyword>
<gene>
    <name evidence="2" type="ORF">E3A20_29420</name>
</gene>
<feature type="non-terminal residue" evidence="2">
    <location>
        <position position="303"/>
    </location>
</feature>
<keyword evidence="3" id="KW-1185">Reference proteome</keyword>
<sequence length="303" mass="33282">MMGQIIKSKNSSSHRTFAVKSLLLQIELVLIVVAAWTLVSVNSYGAVALPKLPVIQNVGVIPLQWEGESRSLDDARQTLSEEFPKSVRESRRFRVLGDDLVESLWNSPTGREELRGEFELHSYVGLTVSPRGDLVQLTARLMDSWLKTNLLETDTVPRSWLATAEHDDISERLQKLIFRLFNRLPVDVSITSVNGGYITLSGGSEQGIEAGDKVNLIRTTVKSLHPANGTWLDFSKLPLGSAQVIEVKSYTSVARIKEQVKDGAIEAGDGAKIPSIASRVKFARLADDTSFKDAGDQGTIIVP</sequence>
<comment type="caution">
    <text evidence="2">The sequence shown here is derived from an EMBL/GenBank/DDBJ whole genome shotgun (WGS) entry which is preliminary data.</text>
</comment>
<dbReference type="Proteomes" id="UP000321083">
    <property type="component" value="Unassembled WGS sequence"/>
</dbReference>
<proteinExistence type="predicted"/>
<accession>A0A5C6LZB9</accession>
<feature type="transmembrane region" description="Helical" evidence="1">
    <location>
        <begin position="21"/>
        <end position="39"/>
    </location>
</feature>
<dbReference type="EMBL" id="SRHE01000937">
    <property type="protein sequence ID" value="TWW07930.1"/>
    <property type="molecule type" value="Genomic_DNA"/>
</dbReference>
<dbReference type="AlphaFoldDB" id="A0A5C6LZB9"/>
<name>A0A5C6LZB9_9PLAN</name>
<reference evidence="2 3" key="1">
    <citation type="submission" date="2019-08" db="EMBL/GenBank/DDBJ databases">
        <title>100 year-old enigma solved: identification of Planctomyces bekefii, the type genus and species of the phylum Planctomycetes.</title>
        <authorList>
            <person name="Svetlana D.N."/>
            <person name="Overmann J."/>
        </authorList>
    </citation>
    <scope>NUCLEOTIDE SEQUENCE [LARGE SCALE GENOMIC DNA]</scope>
    <source>
        <strain evidence="2">Phe10_nw2017</strain>
    </source>
</reference>
<organism evidence="2 3">
    <name type="scientific">Planctomyces bekefii</name>
    <dbReference type="NCBI Taxonomy" id="1653850"/>
    <lineage>
        <taxon>Bacteria</taxon>
        <taxon>Pseudomonadati</taxon>
        <taxon>Planctomycetota</taxon>
        <taxon>Planctomycetia</taxon>
        <taxon>Planctomycetales</taxon>
        <taxon>Planctomycetaceae</taxon>
        <taxon>Planctomyces</taxon>
    </lineage>
</organism>